<keyword evidence="4" id="KW-0645">Protease</keyword>
<dbReference type="Proteomes" id="UP001501690">
    <property type="component" value="Unassembled WGS sequence"/>
</dbReference>
<dbReference type="InterPro" id="IPR012338">
    <property type="entry name" value="Beta-lactam/transpept-like"/>
</dbReference>
<dbReference type="Gene3D" id="3.50.80.20">
    <property type="entry name" value="D-Ala-D-Ala carboxypeptidase C, peptidase S13"/>
    <property type="match status" value="1"/>
</dbReference>
<evidence type="ECO:0000256" key="3">
    <source>
        <dbReference type="SAM" id="MobiDB-lite"/>
    </source>
</evidence>
<keyword evidence="2" id="KW-0378">Hydrolase</keyword>
<proteinExistence type="inferred from homology"/>
<keyword evidence="5" id="KW-1185">Reference proteome</keyword>
<dbReference type="GO" id="GO:0004180">
    <property type="term" value="F:carboxypeptidase activity"/>
    <property type="evidence" value="ECO:0007669"/>
    <property type="project" value="UniProtKB-KW"/>
</dbReference>
<dbReference type="SUPFAM" id="SSF56601">
    <property type="entry name" value="beta-lactamase/transpeptidase-like"/>
    <property type="match status" value="1"/>
</dbReference>
<comment type="caution">
    <text evidence="4">The sequence shown here is derived from an EMBL/GenBank/DDBJ whole genome shotgun (WGS) entry which is preliminary data.</text>
</comment>
<dbReference type="EMBL" id="BAAAPL010000002">
    <property type="protein sequence ID" value="GAA1703725.1"/>
    <property type="molecule type" value="Genomic_DNA"/>
</dbReference>
<dbReference type="PRINTS" id="PR00922">
    <property type="entry name" value="DADACBPTASE3"/>
</dbReference>
<keyword evidence="4" id="KW-0121">Carboxypeptidase</keyword>
<dbReference type="InterPro" id="IPR000667">
    <property type="entry name" value="Peptidase_S13"/>
</dbReference>
<organism evidence="4 5">
    <name type="scientific">Microbacterium sediminicola</name>
    <dbReference type="NCBI Taxonomy" id="415210"/>
    <lineage>
        <taxon>Bacteria</taxon>
        <taxon>Bacillati</taxon>
        <taxon>Actinomycetota</taxon>
        <taxon>Actinomycetes</taxon>
        <taxon>Micrococcales</taxon>
        <taxon>Microbacteriaceae</taxon>
        <taxon>Microbacterium</taxon>
    </lineage>
</organism>
<dbReference type="PANTHER" id="PTHR30023:SF0">
    <property type="entry name" value="PENICILLIN-SENSITIVE CARBOXYPEPTIDASE A"/>
    <property type="match status" value="1"/>
</dbReference>
<dbReference type="Gene3D" id="3.40.710.10">
    <property type="entry name" value="DD-peptidase/beta-lactamase superfamily"/>
    <property type="match status" value="2"/>
</dbReference>
<protein>
    <submittedName>
        <fullName evidence="4">D-alanyl-D-alanine carboxypeptidase/D-alanyl-D-alanine-endopeptidase</fullName>
    </submittedName>
</protein>
<dbReference type="PANTHER" id="PTHR30023">
    <property type="entry name" value="D-ALANYL-D-ALANINE CARBOXYPEPTIDASE"/>
    <property type="match status" value="1"/>
</dbReference>
<accession>A0ABP4UGY9</accession>
<dbReference type="NCBIfam" id="TIGR00666">
    <property type="entry name" value="PBP4"/>
    <property type="match status" value="1"/>
</dbReference>
<dbReference type="Pfam" id="PF02113">
    <property type="entry name" value="Peptidase_S13"/>
    <property type="match status" value="1"/>
</dbReference>
<evidence type="ECO:0000313" key="4">
    <source>
        <dbReference type="EMBL" id="GAA1703725.1"/>
    </source>
</evidence>
<reference evidence="5" key="1">
    <citation type="journal article" date="2019" name="Int. J. Syst. Evol. Microbiol.">
        <title>The Global Catalogue of Microorganisms (GCM) 10K type strain sequencing project: providing services to taxonomists for standard genome sequencing and annotation.</title>
        <authorList>
            <consortium name="The Broad Institute Genomics Platform"/>
            <consortium name="The Broad Institute Genome Sequencing Center for Infectious Disease"/>
            <person name="Wu L."/>
            <person name="Ma J."/>
        </authorList>
    </citation>
    <scope>NUCLEOTIDE SEQUENCE [LARGE SCALE GENOMIC DNA]</scope>
    <source>
        <strain evidence="5">JCM 15577</strain>
    </source>
</reference>
<gene>
    <name evidence="4" type="primary">dacB</name>
    <name evidence="4" type="ORF">GCM10009808_22020</name>
</gene>
<evidence type="ECO:0000313" key="5">
    <source>
        <dbReference type="Proteomes" id="UP001501690"/>
    </source>
</evidence>
<name>A0ABP4UGY9_9MICO</name>
<feature type="compositionally biased region" description="Polar residues" evidence="3">
    <location>
        <begin position="7"/>
        <end position="16"/>
    </location>
</feature>
<comment type="similarity">
    <text evidence="1">Belongs to the peptidase S13 family.</text>
</comment>
<sequence length="562" mass="58154">MKELKKSTTVAPTGQPRSGEMQGRDPGLVHTSVWRVSVESMRIPTRSDVTTRHLLIRPISALALLAAGALALAGCASGAGQDAVAVAVDEAIADSGLDGGGWGVLAVDRETGEIVYELNSTIPFVPGSVQKSFTTSAALEILGAESTITTPVYGTGVISADGVLEGDLVLAGRGDFSFGLRDQPDGTLEITSFDHNEANSGLVAVGLNTGDPLAALRGLAEQLVAAGVTSVAGQVLVDDTYFDPQMDWPDGRIDAIWVNENLVDLVITPGELGAAPEVRMIPGLDGLALVNEVETIEGDVVDVDVEMSGSTVTATGTIGIDAGEVVRNTEVDDPAAFARMAFAQVLTAAGITIDGGGTGMLPSAYDEPIAQWESAPIWQLARVVQKMSYNRGADLLACLIAVEGGSTSCVDGVAAVADYTASVGVPTEGLRLYDPAGSNDYNRTSAVLQVALMRQAAAAQYGELFVDIQPVAGIDGSLSGTGAGTSAEGMIQAKTGSRVVWYPTTGQFFELAQAYSGYMTTDSGRDLVFAILFNSTLVDDVPGVLDVSAKVAEVMFALQREG</sequence>
<feature type="region of interest" description="Disordered" evidence="3">
    <location>
        <begin position="1"/>
        <end position="26"/>
    </location>
</feature>
<evidence type="ECO:0000256" key="1">
    <source>
        <dbReference type="ARBA" id="ARBA00006096"/>
    </source>
</evidence>
<evidence type="ECO:0000256" key="2">
    <source>
        <dbReference type="ARBA" id="ARBA00022801"/>
    </source>
</evidence>